<dbReference type="KEGG" id="fld:ABNE31_03765"/>
<dbReference type="Gene3D" id="3.50.50.60">
    <property type="entry name" value="FAD/NAD(P)-binding domain"/>
    <property type="match status" value="1"/>
</dbReference>
<name>A0AAU7MZY1_9FLAO</name>
<dbReference type="RefSeq" id="WP_349352421.1">
    <property type="nucleotide sequence ID" value="NZ_CP157804.1"/>
</dbReference>
<proteinExistence type="predicted"/>
<organism evidence="1">
    <name type="scientific">Flagellimonas sp. MMG031</name>
    <dbReference type="NCBI Taxonomy" id="3158549"/>
    <lineage>
        <taxon>Bacteria</taxon>
        <taxon>Pseudomonadati</taxon>
        <taxon>Bacteroidota</taxon>
        <taxon>Flavobacteriia</taxon>
        <taxon>Flavobacteriales</taxon>
        <taxon>Flavobacteriaceae</taxon>
        <taxon>Flagellimonas</taxon>
    </lineage>
</organism>
<dbReference type="AlphaFoldDB" id="A0AAU7MZY1"/>
<gene>
    <name evidence="1" type="ORF">ABNE31_03765</name>
</gene>
<dbReference type="EMBL" id="CP157804">
    <property type="protein sequence ID" value="XBQ24041.1"/>
    <property type="molecule type" value="Genomic_DNA"/>
</dbReference>
<dbReference type="Pfam" id="PF05834">
    <property type="entry name" value="Lycopene_cycl"/>
    <property type="match status" value="1"/>
</dbReference>
<evidence type="ECO:0000313" key="1">
    <source>
        <dbReference type="EMBL" id="XBQ24041.1"/>
    </source>
</evidence>
<dbReference type="SUPFAM" id="SSF51905">
    <property type="entry name" value="FAD/NAD(P)-binding domain"/>
    <property type="match status" value="1"/>
</dbReference>
<dbReference type="InterPro" id="IPR036188">
    <property type="entry name" value="FAD/NAD-bd_sf"/>
</dbReference>
<protein>
    <submittedName>
        <fullName evidence="1">Lycopene cyclase family protein</fullName>
    </submittedName>
</protein>
<accession>A0AAU7MZY1</accession>
<sequence>MPIFNNMPNYDYIIIGAGAAGLLLADTLGKDPFFASKSILVLDKDDKSKNDRTWCFWERGAGQFDELVHKTWNHIYVGGKSLQKSTSIDPYTYKMLRGIDFYNHFVPRVKAYPNITWIQEEVQQFEEHEHEVVVTTPSQKFTGQTVFSSVYDASLPLKQTDYPVLQQHFVGWHIKTDRSVFNPNEATFMDFSVPQKGNTRFMYILPFSETEALLEYTLFSEHLLEKQEYEEAIKAYITKNFGDITYSIQDTEFGSIPMTCYPFHQHNSNKLFHIGIAGGWAKPSTGYTFYNTSREVPKLVAHLKTGKPLTQFHQKNRFLFYDMLLLDILYKNNHLGHEIFESMFKRRKASLILKFLENETNLWEELQIVSAPKPMPFINALLNRLF</sequence>
<reference evidence="1" key="1">
    <citation type="submission" date="2024-05" db="EMBL/GenBank/DDBJ databases">
        <title>Draft Genome Sequences of Flagellimonas sp. MMG031 and Marinobacter sp. MMG032 Isolated from the dinoflagellate Symbiodinium pilosum.</title>
        <authorList>
            <person name="Shikuma N.J."/>
            <person name="Farrell M.V."/>
        </authorList>
    </citation>
    <scope>NUCLEOTIDE SEQUENCE</scope>
    <source>
        <strain evidence="1">MMG031</strain>
    </source>
</reference>